<accession>A0A0F7ZGZ4</accession>
<dbReference type="AlphaFoldDB" id="A0A0F7ZGZ4"/>
<reference evidence="1 2" key="1">
    <citation type="journal article" date="2014" name="Genome Biol. Evol.">
        <title>Comparative genomics and transcriptomics analyses reveal divergent lifestyle features of nematode endoparasitic fungus Hirsutella minnesotensis.</title>
        <authorList>
            <person name="Lai Y."/>
            <person name="Liu K."/>
            <person name="Zhang X."/>
            <person name="Zhang X."/>
            <person name="Li K."/>
            <person name="Wang N."/>
            <person name="Shu C."/>
            <person name="Wu Y."/>
            <person name="Wang C."/>
            <person name="Bushley K.E."/>
            <person name="Xiang M."/>
            <person name="Liu X."/>
        </authorList>
    </citation>
    <scope>NUCLEOTIDE SEQUENCE [LARGE SCALE GENOMIC DNA]</scope>
    <source>
        <strain evidence="1 2">3608</strain>
    </source>
</reference>
<gene>
    <name evidence="1" type="ORF">HIM_08888</name>
</gene>
<keyword evidence="2" id="KW-1185">Reference proteome</keyword>
<dbReference type="EMBL" id="KQ030563">
    <property type="protein sequence ID" value="KJZ71746.1"/>
    <property type="molecule type" value="Genomic_DNA"/>
</dbReference>
<evidence type="ECO:0000313" key="2">
    <source>
        <dbReference type="Proteomes" id="UP000054481"/>
    </source>
</evidence>
<dbReference type="Proteomes" id="UP000054481">
    <property type="component" value="Unassembled WGS sequence"/>
</dbReference>
<proteinExistence type="predicted"/>
<sequence>MWKVWQVRGAQYKYRGHVVHFLRNVGRLFEELPVLPEELDIVLLRPPNMEGDPRFRQQFARDFRGYRDIVVSQNRLQRIPLDGSIIASIASQVADIPDGEVPQGPVEGVVEEDPTDADASAIPNLQVTDTELNALQSRFLDGTPNPERMTDLEYMPRSAQAHHQMPLPSIRRTPIDEFNRSQPLLTLAFPTLYPNRLPWPCDEIAGIRCYTMLTLRAGYSAVKPLALAT</sequence>
<name>A0A0F7ZGZ4_9HYPO</name>
<evidence type="ECO:0000313" key="1">
    <source>
        <dbReference type="EMBL" id="KJZ71746.1"/>
    </source>
</evidence>
<protein>
    <submittedName>
        <fullName evidence="1">Uncharacterized protein</fullName>
    </submittedName>
</protein>
<organism evidence="1 2">
    <name type="scientific">Hirsutella minnesotensis 3608</name>
    <dbReference type="NCBI Taxonomy" id="1043627"/>
    <lineage>
        <taxon>Eukaryota</taxon>
        <taxon>Fungi</taxon>
        <taxon>Dikarya</taxon>
        <taxon>Ascomycota</taxon>
        <taxon>Pezizomycotina</taxon>
        <taxon>Sordariomycetes</taxon>
        <taxon>Hypocreomycetidae</taxon>
        <taxon>Hypocreales</taxon>
        <taxon>Ophiocordycipitaceae</taxon>
        <taxon>Hirsutella</taxon>
    </lineage>
</organism>